<dbReference type="RefSeq" id="XP_040669968.1">
    <property type="nucleotide sequence ID" value="XM_040816400.1"/>
</dbReference>
<accession>A0A1L9PRY0</accession>
<keyword evidence="3" id="KW-1185">Reference proteome</keyword>
<keyword evidence="1" id="KW-1133">Transmembrane helix</keyword>
<feature type="transmembrane region" description="Helical" evidence="1">
    <location>
        <begin position="20"/>
        <end position="44"/>
    </location>
</feature>
<name>A0A1L9PRY0_ASPVE</name>
<dbReference type="GeneID" id="63731911"/>
<keyword evidence="1" id="KW-0812">Transmembrane</keyword>
<proteinExistence type="predicted"/>
<evidence type="ECO:0000256" key="1">
    <source>
        <dbReference type="SAM" id="Phobius"/>
    </source>
</evidence>
<dbReference type="VEuPathDB" id="FungiDB:ASPVEDRAFT_775068"/>
<sequence>MDSGDTNPGLRSYSQGQMIIFILWAAPLLSSGLHLPITVTMYELPPRWSDRSYMSACWDHPSGHHWCCRVWMRILRQVQITAPTEQTQLRDDPNKTRKAVK</sequence>
<dbReference type="AlphaFoldDB" id="A0A1L9PRY0"/>
<evidence type="ECO:0000313" key="2">
    <source>
        <dbReference type="EMBL" id="OJJ04206.1"/>
    </source>
</evidence>
<dbReference type="EMBL" id="KV878131">
    <property type="protein sequence ID" value="OJJ04206.1"/>
    <property type="molecule type" value="Genomic_DNA"/>
</dbReference>
<organism evidence="2 3">
    <name type="scientific">Aspergillus versicolor CBS 583.65</name>
    <dbReference type="NCBI Taxonomy" id="1036611"/>
    <lineage>
        <taxon>Eukaryota</taxon>
        <taxon>Fungi</taxon>
        <taxon>Dikarya</taxon>
        <taxon>Ascomycota</taxon>
        <taxon>Pezizomycotina</taxon>
        <taxon>Eurotiomycetes</taxon>
        <taxon>Eurotiomycetidae</taxon>
        <taxon>Eurotiales</taxon>
        <taxon>Aspergillaceae</taxon>
        <taxon>Aspergillus</taxon>
        <taxon>Aspergillus subgen. Nidulantes</taxon>
    </lineage>
</organism>
<protein>
    <submittedName>
        <fullName evidence="2">Uncharacterized protein</fullName>
    </submittedName>
</protein>
<gene>
    <name evidence="2" type="ORF">ASPVEDRAFT_775068</name>
</gene>
<reference evidence="3" key="1">
    <citation type="journal article" date="2017" name="Genome Biol.">
        <title>Comparative genomics reveals high biological diversity and specific adaptations in the industrially and medically important fungal genus Aspergillus.</title>
        <authorList>
            <person name="de Vries R.P."/>
            <person name="Riley R."/>
            <person name="Wiebenga A."/>
            <person name="Aguilar-Osorio G."/>
            <person name="Amillis S."/>
            <person name="Uchima C.A."/>
            <person name="Anderluh G."/>
            <person name="Asadollahi M."/>
            <person name="Askin M."/>
            <person name="Barry K."/>
            <person name="Battaglia E."/>
            <person name="Bayram O."/>
            <person name="Benocci T."/>
            <person name="Braus-Stromeyer S.A."/>
            <person name="Caldana C."/>
            <person name="Canovas D."/>
            <person name="Cerqueira G.C."/>
            <person name="Chen F."/>
            <person name="Chen W."/>
            <person name="Choi C."/>
            <person name="Clum A."/>
            <person name="Dos Santos R.A."/>
            <person name="Damasio A.R."/>
            <person name="Diallinas G."/>
            <person name="Emri T."/>
            <person name="Fekete E."/>
            <person name="Flipphi M."/>
            <person name="Freyberg S."/>
            <person name="Gallo A."/>
            <person name="Gournas C."/>
            <person name="Habgood R."/>
            <person name="Hainaut M."/>
            <person name="Harispe M.L."/>
            <person name="Henrissat B."/>
            <person name="Hilden K.S."/>
            <person name="Hope R."/>
            <person name="Hossain A."/>
            <person name="Karabika E."/>
            <person name="Karaffa L."/>
            <person name="Karanyi Z."/>
            <person name="Krasevec N."/>
            <person name="Kuo A."/>
            <person name="Kusch H."/>
            <person name="LaButti K."/>
            <person name="Lagendijk E.L."/>
            <person name="Lapidus A."/>
            <person name="Levasseur A."/>
            <person name="Lindquist E."/>
            <person name="Lipzen A."/>
            <person name="Logrieco A.F."/>
            <person name="MacCabe A."/>
            <person name="Maekelae M.R."/>
            <person name="Malavazi I."/>
            <person name="Melin P."/>
            <person name="Meyer V."/>
            <person name="Mielnichuk N."/>
            <person name="Miskei M."/>
            <person name="Molnar A.P."/>
            <person name="Mule G."/>
            <person name="Ngan C.Y."/>
            <person name="Orejas M."/>
            <person name="Orosz E."/>
            <person name="Ouedraogo J.P."/>
            <person name="Overkamp K.M."/>
            <person name="Park H.-S."/>
            <person name="Perrone G."/>
            <person name="Piumi F."/>
            <person name="Punt P.J."/>
            <person name="Ram A.F."/>
            <person name="Ramon A."/>
            <person name="Rauscher S."/>
            <person name="Record E."/>
            <person name="Riano-Pachon D.M."/>
            <person name="Robert V."/>
            <person name="Roehrig J."/>
            <person name="Ruller R."/>
            <person name="Salamov A."/>
            <person name="Salih N.S."/>
            <person name="Samson R.A."/>
            <person name="Sandor E."/>
            <person name="Sanguinetti M."/>
            <person name="Schuetze T."/>
            <person name="Sepcic K."/>
            <person name="Shelest E."/>
            <person name="Sherlock G."/>
            <person name="Sophianopoulou V."/>
            <person name="Squina F.M."/>
            <person name="Sun H."/>
            <person name="Susca A."/>
            <person name="Todd R.B."/>
            <person name="Tsang A."/>
            <person name="Unkles S.E."/>
            <person name="van de Wiele N."/>
            <person name="van Rossen-Uffink D."/>
            <person name="Oliveira J.V."/>
            <person name="Vesth T.C."/>
            <person name="Visser J."/>
            <person name="Yu J.-H."/>
            <person name="Zhou M."/>
            <person name="Andersen M.R."/>
            <person name="Archer D.B."/>
            <person name="Baker S.E."/>
            <person name="Benoit I."/>
            <person name="Brakhage A.A."/>
            <person name="Braus G.H."/>
            <person name="Fischer R."/>
            <person name="Frisvad J.C."/>
            <person name="Goldman G.H."/>
            <person name="Houbraken J."/>
            <person name="Oakley B."/>
            <person name="Pocsi I."/>
            <person name="Scazzocchio C."/>
            <person name="Seiboth B."/>
            <person name="vanKuyk P.A."/>
            <person name="Wortman J."/>
            <person name="Dyer P.S."/>
            <person name="Grigoriev I.V."/>
        </authorList>
    </citation>
    <scope>NUCLEOTIDE SEQUENCE [LARGE SCALE GENOMIC DNA]</scope>
    <source>
        <strain evidence="3">CBS 583.65</strain>
    </source>
</reference>
<keyword evidence="1" id="KW-0472">Membrane</keyword>
<dbReference type="Proteomes" id="UP000184073">
    <property type="component" value="Unassembled WGS sequence"/>
</dbReference>
<evidence type="ECO:0000313" key="3">
    <source>
        <dbReference type="Proteomes" id="UP000184073"/>
    </source>
</evidence>